<gene>
    <name evidence="3" type="ORF">S40285_09382</name>
</gene>
<dbReference type="Proteomes" id="UP000028524">
    <property type="component" value="Unassembled WGS sequence"/>
</dbReference>
<dbReference type="EMBL" id="KL661925">
    <property type="protein sequence ID" value="KFA60095.1"/>
    <property type="molecule type" value="Genomic_DNA"/>
</dbReference>
<feature type="chain" id="PRO_5001778985" evidence="2">
    <location>
        <begin position="19"/>
        <end position="212"/>
    </location>
</feature>
<proteinExistence type="predicted"/>
<evidence type="ECO:0000313" key="3">
    <source>
        <dbReference type="EMBL" id="KFA60095.1"/>
    </source>
</evidence>
<dbReference type="InParanoid" id="A0A084Q810"/>
<reference evidence="3 4" key="1">
    <citation type="journal article" date="2014" name="BMC Genomics">
        <title>Comparative genome sequencing reveals chemotype-specific gene clusters in the toxigenic black mold Stachybotrys.</title>
        <authorList>
            <person name="Semeiks J."/>
            <person name="Borek D."/>
            <person name="Otwinowski Z."/>
            <person name="Grishin N.V."/>
        </authorList>
    </citation>
    <scope>NUCLEOTIDE SEQUENCE [LARGE SCALE GENOMIC DNA]</scope>
    <source>
        <strain evidence="3 4">IBT 40285</strain>
    </source>
</reference>
<evidence type="ECO:0000256" key="1">
    <source>
        <dbReference type="SAM" id="MobiDB-lite"/>
    </source>
</evidence>
<feature type="region of interest" description="Disordered" evidence="1">
    <location>
        <begin position="41"/>
        <end position="74"/>
    </location>
</feature>
<organism evidence="3 4">
    <name type="scientific">Stachybotrys chlorohalonatus (strain IBT 40285)</name>
    <dbReference type="NCBI Taxonomy" id="1283841"/>
    <lineage>
        <taxon>Eukaryota</taxon>
        <taxon>Fungi</taxon>
        <taxon>Dikarya</taxon>
        <taxon>Ascomycota</taxon>
        <taxon>Pezizomycotina</taxon>
        <taxon>Sordariomycetes</taxon>
        <taxon>Hypocreomycetidae</taxon>
        <taxon>Hypocreales</taxon>
        <taxon>Stachybotryaceae</taxon>
        <taxon>Stachybotrys</taxon>
    </lineage>
</organism>
<dbReference type="HOGENOM" id="CLU_1457850_0_0_1"/>
<keyword evidence="4" id="KW-1185">Reference proteome</keyword>
<dbReference type="OrthoDB" id="5103356at2759"/>
<accession>A0A084Q810</accession>
<dbReference type="AlphaFoldDB" id="A0A084Q810"/>
<feature type="non-terminal residue" evidence="3">
    <location>
        <position position="212"/>
    </location>
</feature>
<feature type="signal peptide" evidence="2">
    <location>
        <begin position="1"/>
        <end position="18"/>
    </location>
</feature>
<evidence type="ECO:0000313" key="4">
    <source>
        <dbReference type="Proteomes" id="UP000028524"/>
    </source>
</evidence>
<feature type="compositionally biased region" description="Basic residues" evidence="1">
    <location>
        <begin position="45"/>
        <end position="73"/>
    </location>
</feature>
<evidence type="ECO:0000256" key="2">
    <source>
        <dbReference type="SAM" id="SignalP"/>
    </source>
</evidence>
<name>A0A084Q810_STAC4</name>
<feature type="region of interest" description="Disordered" evidence="1">
    <location>
        <begin position="189"/>
        <end position="212"/>
    </location>
</feature>
<protein>
    <submittedName>
        <fullName evidence="3">Uncharacterized protein</fullName>
    </submittedName>
</protein>
<sequence length="212" mass="24084">MRFNAIALLALGLGHVHAQLADWSVKGNVVDSFQAEVDFEDDKRYKHHHRPETSKTHHHHYPRPTHHHHHHHQQPSSPRPCHECHHWSQHGCGHCKYLDKPKALPCPCEEDKSKPCPCRPKPYHPPPPPCRDGNCPKKSCDKCGDEWAKPGCWHCKPFKDCDEPCYKTKTEQFKTTIVKVVTPCPVTTTKTPCPPKTTSTSRATTTSTPCPV</sequence>
<keyword evidence="2" id="KW-0732">Signal</keyword>